<name>A0ABN3JQ06_9ACTN</name>
<evidence type="ECO:0000256" key="1">
    <source>
        <dbReference type="ARBA" id="ARBA00010928"/>
    </source>
</evidence>
<dbReference type="EMBL" id="BAAASZ010000017">
    <property type="protein sequence ID" value="GAA2435958.1"/>
    <property type="molecule type" value="Genomic_DNA"/>
</dbReference>
<dbReference type="Gene3D" id="3.30.360.10">
    <property type="entry name" value="Dihydrodipicolinate Reductase, domain 2"/>
    <property type="match status" value="1"/>
</dbReference>
<sequence>MLDIALFGSGRIGRVHADTIATGPRTRLSWVCDPVPDAADRLAGQYGAKATRKAEEVLTDPAVDAVVIASPTPTHLDLITAATDAGKAVLCEKPIDLDLERVDACWERIAGSDPRVMIGFNRRFDPAFAEIHARVAAGEIGRLEHLVITSRDPEPPPAEYAAVAGGIFRDMTIHDFDMARFFLGDIVEVHAMAAPVGAGGPEGSGEADHAVVTLRSADGRLCQIANSRSCAFGYDQRIEAFGTDGMLQAANRTPTTVRAYTAAGVETASPYLRFFLERYQDAYRRELEYFAEAVESGTPPSPGYADGRAALVLADAARESVRTGRTVTVG</sequence>
<feature type="domain" description="GFO/IDH/MocA-like oxidoreductase" evidence="4">
    <location>
        <begin position="128"/>
        <end position="247"/>
    </location>
</feature>
<dbReference type="Pfam" id="PF01408">
    <property type="entry name" value="GFO_IDH_MocA"/>
    <property type="match status" value="1"/>
</dbReference>
<dbReference type="PANTHER" id="PTHR42840">
    <property type="entry name" value="NAD(P)-BINDING ROSSMANN-FOLD SUPERFAMILY PROTEIN-RELATED"/>
    <property type="match status" value="1"/>
</dbReference>
<dbReference type="PANTHER" id="PTHR42840:SF3">
    <property type="entry name" value="BINDING ROSSMANN FOLD OXIDOREDUCTASE, PUTATIVE (AFU_ORTHOLOGUE AFUA_2G10240)-RELATED"/>
    <property type="match status" value="1"/>
</dbReference>
<dbReference type="Gene3D" id="3.40.50.720">
    <property type="entry name" value="NAD(P)-binding Rossmann-like Domain"/>
    <property type="match status" value="1"/>
</dbReference>
<evidence type="ECO:0000256" key="2">
    <source>
        <dbReference type="ARBA" id="ARBA00023002"/>
    </source>
</evidence>
<accession>A0ABN3JQ06</accession>
<reference evidence="5 6" key="1">
    <citation type="journal article" date="2019" name="Int. J. Syst. Evol. Microbiol.">
        <title>The Global Catalogue of Microorganisms (GCM) 10K type strain sequencing project: providing services to taxonomists for standard genome sequencing and annotation.</title>
        <authorList>
            <consortium name="The Broad Institute Genomics Platform"/>
            <consortium name="The Broad Institute Genome Sequencing Center for Infectious Disease"/>
            <person name="Wu L."/>
            <person name="Ma J."/>
        </authorList>
    </citation>
    <scope>NUCLEOTIDE SEQUENCE [LARGE SCALE GENOMIC DNA]</scope>
    <source>
        <strain evidence="5 6">JCM 6305</strain>
    </source>
</reference>
<protein>
    <submittedName>
        <fullName evidence="5">Inositol 2-dehydrogenase</fullName>
    </submittedName>
</protein>
<keyword evidence="6" id="KW-1185">Reference proteome</keyword>
<dbReference type="SUPFAM" id="SSF55347">
    <property type="entry name" value="Glyceraldehyde-3-phosphate dehydrogenase-like, C-terminal domain"/>
    <property type="match status" value="1"/>
</dbReference>
<feature type="domain" description="Gfo/Idh/MocA-like oxidoreductase N-terminal" evidence="3">
    <location>
        <begin position="3"/>
        <end position="120"/>
    </location>
</feature>
<organism evidence="5 6">
    <name type="scientific">Streptomyces macrosporus</name>
    <dbReference type="NCBI Taxonomy" id="44032"/>
    <lineage>
        <taxon>Bacteria</taxon>
        <taxon>Bacillati</taxon>
        <taxon>Actinomycetota</taxon>
        <taxon>Actinomycetes</taxon>
        <taxon>Kitasatosporales</taxon>
        <taxon>Streptomycetaceae</taxon>
        <taxon>Streptomyces</taxon>
    </lineage>
</organism>
<dbReference type="InterPro" id="IPR036291">
    <property type="entry name" value="NAD(P)-bd_dom_sf"/>
</dbReference>
<keyword evidence="2" id="KW-0560">Oxidoreductase</keyword>
<dbReference type="InterPro" id="IPR000683">
    <property type="entry name" value="Gfo/Idh/MocA-like_OxRdtase_N"/>
</dbReference>
<dbReference type="RefSeq" id="WP_344321688.1">
    <property type="nucleotide sequence ID" value="NZ_BAAASZ010000017.1"/>
</dbReference>
<dbReference type="Proteomes" id="UP001501638">
    <property type="component" value="Unassembled WGS sequence"/>
</dbReference>
<evidence type="ECO:0000259" key="4">
    <source>
        <dbReference type="Pfam" id="PF22725"/>
    </source>
</evidence>
<gene>
    <name evidence="5" type="primary">iolG</name>
    <name evidence="5" type="ORF">GCM10010405_18860</name>
</gene>
<dbReference type="SUPFAM" id="SSF51735">
    <property type="entry name" value="NAD(P)-binding Rossmann-fold domains"/>
    <property type="match status" value="1"/>
</dbReference>
<dbReference type="NCBIfam" id="TIGR04380">
    <property type="entry name" value="myo_inos_iolG"/>
    <property type="match status" value="1"/>
</dbReference>
<comment type="caution">
    <text evidence="5">The sequence shown here is derived from an EMBL/GenBank/DDBJ whole genome shotgun (WGS) entry which is preliminary data.</text>
</comment>
<proteinExistence type="inferred from homology"/>
<evidence type="ECO:0000259" key="3">
    <source>
        <dbReference type="Pfam" id="PF01408"/>
    </source>
</evidence>
<dbReference type="Pfam" id="PF22725">
    <property type="entry name" value="GFO_IDH_MocA_C3"/>
    <property type="match status" value="1"/>
</dbReference>
<dbReference type="InterPro" id="IPR055170">
    <property type="entry name" value="GFO_IDH_MocA-like_dom"/>
</dbReference>
<comment type="similarity">
    <text evidence="1">Belongs to the Gfo/Idh/MocA family.</text>
</comment>
<evidence type="ECO:0000313" key="5">
    <source>
        <dbReference type="EMBL" id="GAA2435958.1"/>
    </source>
</evidence>
<evidence type="ECO:0000313" key="6">
    <source>
        <dbReference type="Proteomes" id="UP001501638"/>
    </source>
</evidence>
<dbReference type="InterPro" id="IPR030827">
    <property type="entry name" value="Myo_inos_IolG"/>
</dbReference>